<dbReference type="EMBL" id="CAUJNA010000149">
    <property type="protein sequence ID" value="CAJ1372655.1"/>
    <property type="molecule type" value="Genomic_DNA"/>
</dbReference>
<comment type="caution">
    <text evidence="15">The sequence shown here is derived from an EMBL/GenBank/DDBJ whole genome shotgun (WGS) entry which is preliminary data.</text>
</comment>
<keyword evidence="6" id="KW-0436">Ligase</keyword>
<evidence type="ECO:0000256" key="8">
    <source>
        <dbReference type="ARBA" id="ARBA00022741"/>
    </source>
</evidence>
<evidence type="ECO:0000256" key="1">
    <source>
        <dbReference type="ARBA" id="ARBA00001946"/>
    </source>
</evidence>
<keyword evidence="12" id="KW-0030">Aminoacyl-tRNA synthetase</keyword>
<keyword evidence="10" id="KW-0460">Magnesium</keyword>
<evidence type="ECO:0000256" key="5">
    <source>
        <dbReference type="ARBA" id="ARBA00022490"/>
    </source>
</evidence>
<reference evidence="15" key="1">
    <citation type="submission" date="2023-08" db="EMBL/GenBank/DDBJ databases">
        <authorList>
            <person name="Chen Y."/>
            <person name="Shah S."/>
            <person name="Dougan E. K."/>
            <person name="Thang M."/>
            <person name="Chan C."/>
        </authorList>
    </citation>
    <scope>NUCLEOTIDE SEQUENCE</scope>
</reference>
<evidence type="ECO:0000256" key="10">
    <source>
        <dbReference type="ARBA" id="ARBA00022842"/>
    </source>
</evidence>
<evidence type="ECO:0000313" key="16">
    <source>
        <dbReference type="Proteomes" id="UP001178507"/>
    </source>
</evidence>
<evidence type="ECO:0000313" key="15">
    <source>
        <dbReference type="EMBL" id="CAJ1372655.1"/>
    </source>
</evidence>
<evidence type="ECO:0000256" key="12">
    <source>
        <dbReference type="ARBA" id="ARBA00023146"/>
    </source>
</evidence>
<keyword evidence="8" id="KW-0547">Nucleotide-binding</keyword>
<evidence type="ECO:0000256" key="11">
    <source>
        <dbReference type="ARBA" id="ARBA00022917"/>
    </source>
</evidence>
<dbReference type="GO" id="GO:0009328">
    <property type="term" value="C:phenylalanine-tRNA ligase complex"/>
    <property type="evidence" value="ECO:0007669"/>
    <property type="project" value="TreeGrafter"/>
</dbReference>
<evidence type="ECO:0000256" key="2">
    <source>
        <dbReference type="ARBA" id="ARBA00004496"/>
    </source>
</evidence>
<dbReference type="CDD" id="cd00496">
    <property type="entry name" value="PheRS_alpha_core"/>
    <property type="match status" value="1"/>
</dbReference>
<dbReference type="PROSITE" id="PS50862">
    <property type="entry name" value="AA_TRNA_LIGASE_II"/>
    <property type="match status" value="1"/>
</dbReference>
<keyword evidence="11" id="KW-0648">Protein biosynthesis</keyword>
<dbReference type="GO" id="GO:0046872">
    <property type="term" value="F:metal ion binding"/>
    <property type="evidence" value="ECO:0007669"/>
    <property type="project" value="UniProtKB-KW"/>
</dbReference>
<keyword evidence="16" id="KW-1185">Reference proteome</keyword>
<evidence type="ECO:0000256" key="9">
    <source>
        <dbReference type="ARBA" id="ARBA00022840"/>
    </source>
</evidence>
<proteinExistence type="inferred from homology"/>
<dbReference type="NCBIfam" id="NF003210">
    <property type="entry name" value="PRK04172.1"/>
    <property type="match status" value="1"/>
</dbReference>
<feature type="domain" description="Aminoacyl-transfer RNA synthetases class-II family profile" evidence="14">
    <location>
        <begin position="221"/>
        <end position="488"/>
    </location>
</feature>
<dbReference type="Pfam" id="PF18552">
    <property type="entry name" value="PheRS_DBD1"/>
    <property type="match status" value="1"/>
</dbReference>
<dbReference type="EC" id="6.1.1.20" evidence="4"/>
<dbReference type="Gene3D" id="3.30.930.10">
    <property type="entry name" value="Bira Bifunctional Protein, Domain 2"/>
    <property type="match status" value="1"/>
</dbReference>
<sequence>MAAAMRKQLIEYIEANGGFEDSEKLCEEKGWDHETLVGAIKSLQSEEQITAEASKREGWKLTAEGEEYCRSGSPEVQVFDFVKAKGSVPSSELDAALGAMAKIGLGTCMKNKWVSIDKAKVCTCSVDSVTDTVRQELGSLSTLDKAKLDALKKRKLIAPTSLTAFKVEKTGKFSSGAQKAVADLTSEMISKGTWASTTFKPFNLTNAKGTVSEGGHLHPLNKVKTEMRQVLMQMGFEEMPTNQWVESSFWNFDALFQPQQHPARDAHDTFFMEAPSRAQNIPEDYLRRVKEMHEKGGQGSIGWRYDWSEDEAKKTLLRTHTTAVSARMLYKMGEEYRKTGVFQPKKYFSIDRVFRNETLDATHLAEFHQIEGFVADRNIGLPQLIGVLRDFFSRIGISKLRFKPAYNPYTEPSMEVFGFHPILKKWIEVGNSGVFRPEMLLPMGLPEDVTVIAWGIGCERWTALLYNIRMIKELFSFQQDVAATKKNPMCWLRRAED</sequence>
<evidence type="ECO:0000256" key="4">
    <source>
        <dbReference type="ARBA" id="ARBA00012814"/>
    </source>
</evidence>
<dbReference type="Proteomes" id="UP001178507">
    <property type="component" value="Unassembled WGS sequence"/>
</dbReference>
<evidence type="ECO:0000256" key="7">
    <source>
        <dbReference type="ARBA" id="ARBA00022723"/>
    </source>
</evidence>
<dbReference type="GO" id="GO:0006432">
    <property type="term" value="P:phenylalanyl-tRNA aminoacylation"/>
    <property type="evidence" value="ECO:0007669"/>
    <property type="project" value="InterPro"/>
</dbReference>
<gene>
    <name evidence="15" type="ORF">EVOR1521_LOCUS2686</name>
</gene>
<dbReference type="InterPro" id="IPR006195">
    <property type="entry name" value="aa-tRNA-synth_II"/>
</dbReference>
<evidence type="ECO:0000256" key="13">
    <source>
        <dbReference type="ARBA" id="ARBA00030612"/>
    </source>
</evidence>
<keyword evidence="5" id="KW-0963">Cytoplasm</keyword>
<evidence type="ECO:0000259" key="14">
    <source>
        <dbReference type="PROSITE" id="PS50862"/>
    </source>
</evidence>
<dbReference type="GO" id="GO:0004826">
    <property type="term" value="F:phenylalanine-tRNA ligase activity"/>
    <property type="evidence" value="ECO:0007669"/>
    <property type="project" value="UniProtKB-EC"/>
</dbReference>
<dbReference type="Pfam" id="PF18553">
    <property type="entry name" value="PheRS_DBD3"/>
    <property type="match status" value="1"/>
</dbReference>
<dbReference type="GO" id="GO:0000049">
    <property type="term" value="F:tRNA binding"/>
    <property type="evidence" value="ECO:0007669"/>
    <property type="project" value="InterPro"/>
</dbReference>
<keyword evidence="9" id="KW-0067">ATP-binding</keyword>
<dbReference type="InterPro" id="IPR004529">
    <property type="entry name" value="Phe-tRNA-synth_IIc_asu"/>
</dbReference>
<dbReference type="InterPro" id="IPR040724">
    <property type="entry name" value="PheRS_DBD1"/>
</dbReference>
<comment type="cofactor">
    <cofactor evidence="1">
        <name>Mg(2+)</name>
        <dbReference type="ChEBI" id="CHEBI:18420"/>
    </cofactor>
</comment>
<dbReference type="Pfam" id="PF01409">
    <property type="entry name" value="tRNA-synt_2d"/>
    <property type="match status" value="1"/>
</dbReference>
<comment type="similarity">
    <text evidence="3">Belongs to the class-II aminoacyl-tRNA synthetase family. Phe-tRNA synthetase alpha subunit type 2 subfamily.</text>
</comment>
<dbReference type="Gene3D" id="3.30.1370.240">
    <property type="match status" value="1"/>
</dbReference>
<dbReference type="FunFam" id="3.30.930.10:FF:000178">
    <property type="entry name" value="Phenylalanyl-tRNA synthetase subunit alpha"/>
    <property type="match status" value="1"/>
</dbReference>
<dbReference type="Gene3D" id="1.10.10.2320">
    <property type="match status" value="1"/>
</dbReference>
<dbReference type="NCBIfam" id="TIGR00468">
    <property type="entry name" value="pheS"/>
    <property type="match status" value="1"/>
</dbReference>
<dbReference type="PANTHER" id="PTHR11538:SF40">
    <property type="entry name" value="PHENYLALANINE--TRNA LIGASE ALPHA SUBUNIT"/>
    <property type="match status" value="1"/>
</dbReference>
<dbReference type="Gene3D" id="1.10.10.2330">
    <property type="match status" value="1"/>
</dbReference>
<dbReference type="InterPro" id="IPR002319">
    <property type="entry name" value="Phenylalanyl-tRNA_Synthase"/>
</dbReference>
<dbReference type="InterPro" id="IPR040725">
    <property type="entry name" value="PheRS_DBD3"/>
</dbReference>
<dbReference type="GO" id="GO:0005524">
    <property type="term" value="F:ATP binding"/>
    <property type="evidence" value="ECO:0007669"/>
    <property type="project" value="UniProtKB-KW"/>
</dbReference>
<name>A0AA36HPZ8_9DINO</name>
<dbReference type="SUPFAM" id="SSF55681">
    <property type="entry name" value="Class II aaRS and biotin synthetases"/>
    <property type="match status" value="1"/>
</dbReference>
<keyword evidence="7" id="KW-0479">Metal-binding</keyword>
<dbReference type="AlphaFoldDB" id="A0AA36HPZ8"/>
<accession>A0AA36HPZ8</accession>
<dbReference type="PANTHER" id="PTHR11538">
    <property type="entry name" value="PHENYLALANYL-TRNA SYNTHETASE"/>
    <property type="match status" value="1"/>
</dbReference>
<evidence type="ECO:0000256" key="6">
    <source>
        <dbReference type="ARBA" id="ARBA00022598"/>
    </source>
</evidence>
<organism evidence="15 16">
    <name type="scientific">Effrenium voratum</name>
    <dbReference type="NCBI Taxonomy" id="2562239"/>
    <lineage>
        <taxon>Eukaryota</taxon>
        <taxon>Sar</taxon>
        <taxon>Alveolata</taxon>
        <taxon>Dinophyceae</taxon>
        <taxon>Suessiales</taxon>
        <taxon>Symbiodiniaceae</taxon>
        <taxon>Effrenium</taxon>
    </lineage>
</organism>
<comment type="subcellular location">
    <subcellularLocation>
        <location evidence="2">Cytoplasm</location>
    </subcellularLocation>
</comment>
<dbReference type="InterPro" id="IPR045864">
    <property type="entry name" value="aa-tRNA-synth_II/BPL/LPL"/>
</dbReference>
<dbReference type="GO" id="GO:0005829">
    <property type="term" value="C:cytosol"/>
    <property type="evidence" value="ECO:0007669"/>
    <property type="project" value="TreeGrafter"/>
</dbReference>
<evidence type="ECO:0000256" key="3">
    <source>
        <dbReference type="ARBA" id="ARBA00006703"/>
    </source>
</evidence>
<protein>
    <recommendedName>
        <fullName evidence="4">phenylalanine--tRNA ligase</fullName>
        <ecNumber evidence="4">6.1.1.20</ecNumber>
    </recommendedName>
    <alternativeName>
        <fullName evidence="13">Phenylalanyl-tRNA synthetase alpha subunit</fullName>
    </alternativeName>
</protein>